<reference evidence="3 4" key="1">
    <citation type="journal article" date="2019" name="PLoS Biol.">
        <title>Sex chromosomes control vertical transmission of feminizing Wolbachia symbionts in an isopod.</title>
        <authorList>
            <person name="Becking T."/>
            <person name="Chebbi M.A."/>
            <person name="Giraud I."/>
            <person name="Moumen B."/>
            <person name="Laverre T."/>
            <person name="Caubet Y."/>
            <person name="Peccoud J."/>
            <person name="Gilbert C."/>
            <person name="Cordaux R."/>
        </authorList>
    </citation>
    <scope>NUCLEOTIDE SEQUENCE [LARGE SCALE GENOMIC DNA]</scope>
    <source>
        <strain evidence="3">ANa2</strain>
        <tissue evidence="3">Whole body excluding digestive tract and cuticle</tissue>
    </source>
</reference>
<feature type="region of interest" description="Disordered" evidence="1">
    <location>
        <begin position="141"/>
        <end position="168"/>
    </location>
</feature>
<gene>
    <name evidence="3" type="ORF">Anas_13542</name>
</gene>
<protein>
    <submittedName>
        <fullName evidence="3">Uncharacterized protein</fullName>
    </submittedName>
</protein>
<evidence type="ECO:0000256" key="2">
    <source>
        <dbReference type="SAM" id="SignalP"/>
    </source>
</evidence>
<name>A0A5N5TA78_9CRUS</name>
<comment type="caution">
    <text evidence="3">The sequence shown here is derived from an EMBL/GenBank/DDBJ whole genome shotgun (WGS) entry which is preliminary data.</text>
</comment>
<dbReference type="OrthoDB" id="10494455at2759"/>
<keyword evidence="4" id="KW-1185">Reference proteome</keyword>
<proteinExistence type="predicted"/>
<sequence length="168" mass="17401">MRINIKIFALFVLVALQERVFCEPEPFDLGAITGVAGGLGGGKGLGGPGDSVGGLTKGGAKGLPFLKLFLDLLFKKNVVLNAAKKFKFLYTFLNLTNKLAALIGLSDYRCNGISCTGVAYCFGITKQFALNTSLCAEDEEKTTVSPEGAAGERGQNGGGVPAGNAPPP</sequence>
<dbReference type="Proteomes" id="UP000326759">
    <property type="component" value="Unassembled WGS sequence"/>
</dbReference>
<dbReference type="AlphaFoldDB" id="A0A5N5TA78"/>
<evidence type="ECO:0000313" key="4">
    <source>
        <dbReference type="Proteomes" id="UP000326759"/>
    </source>
</evidence>
<evidence type="ECO:0000313" key="3">
    <source>
        <dbReference type="EMBL" id="KAB7503563.1"/>
    </source>
</evidence>
<accession>A0A5N5TA78</accession>
<dbReference type="EMBL" id="SEYY01004900">
    <property type="protein sequence ID" value="KAB7503563.1"/>
    <property type="molecule type" value="Genomic_DNA"/>
</dbReference>
<feature type="signal peptide" evidence="2">
    <location>
        <begin position="1"/>
        <end position="22"/>
    </location>
</feature>
<evidence type="ECO:0000256" key="1">
    <source>
        <dbReference type="SAM" id="MobiDB-lite"/>
    </source>
</evidence>
<keyword evidence="2" id="KW-0732">Signal</keyword>
<feature type="chain" id="PRO_5024445087" evidence="2">
    <location>
        <begin position="23"/>
        <end position="168"/>
    </location>
</feature>
<organism evidence="3 4">
    <name type="scientific">Armadillidium nasatum</name>
    <dbReference type="NCBI Taxonomy" id="96803"/>
    <lineage>
        <taxon>Eukaryota</taxon>
        <taxon>Metazoa</taxon>
        <taxon>Ecdysozoa</taxon>
        <taxon>Arthropoda</taxon>
        <taxon>Crustacea</taxon>
        <taxon>Multicrustacea</taxon>
        <taxon>Malacostraca</taxon>
        <taxon>Eumalacostraca</taxon>
        <taxon>Peracarida</taxon>
        <taxon>Isopoda</taxon>
        <taxon>Oniscidea</taxon>
        <taxon>Crinocheta</taxon>
        <taxon>Armadillidiidae</taxon>
        <taxon>Armadillidium</taxon>
    </lineage>
</organism>